<sequence length="98" mass="11370">MAEPKRYTGVVNYSYGITFVMYLLMAVCVMFGWTARLDTPCLVLPLCRRWVWHLESSNNIVLPFKVLPNHNSHIFDHRISPQPRSRKTLSTSPAMTLF</sequence>
<gene>
    <name evidence="2" type="ORF">BC938DRAFT_474388</name>
</gene>
<protein>
    <submittedName>
        <fullName evidence="2">Uncharacterized protein</fullName>
    </submittedName>
</protein>
<keyword evidence="1" id="KW-0472">Membrane</keyword>
<evidence type="ECO:0000313" key="3">
    <source>
        <dbReference type="Proteomes" id="UP000274822"/>
    </source>
</evidence>
<dbReference type="EMBL" id="RBNJ01017988">
    <property type="protein sequence ID" value="RUS23928.1"/>
    <property type="molecule type" value="Genomic_DNA"/>
</dbReference>
<evidence type="ECO:0000256" key="1">
    <source>
        <dbReference type="SAM" id="Phobius"/>
    </source>
</evidence>
<keyword evidence="1" id="KW-1133">Transmembrane helix</keyword>
<proteinExistence type="predicted"/>
<comment type="caution">
    <text evidence="2">The sequence shown here is derived from an EMBL/GenBank/DDBJ whole genome shotgun (WGS) entry which is preliminary data.</text>
</comment>
<organism evidence="2 3">
    <name type="scientific">Jimgerdemannia flammicorona</name>
    <dbReference type="NCBI Taxonomy" id="994334"/>
    <lineage>
        <taxon>Eukaryota</taxon>
        <taxon>Fungi</taxon>
        <taxon>Fungi incertae sedis</taxon>
        <taxon>Mucoromycota</taxon>
        <taxon>Mucoromycotina</taxon>
        <taxon>Endogonomycetes</taxon>
        <taxon>Endogonales</taxon>
        <taxon>Endogonaceae</taxon>
        <taxon>Jimgerdemannia</taxon>
    </lineage>
</organism>
<dbReference type="AlphaFoldDB" id="A0A433Q2E4"/>
<keyword evidence="3" id="KW-1185">Reference proteome</keyword>
<feature type="transmembrane region" description="Helical" evidence="1">
    <location>
        <begin position="12"/>
        <end position="33"/>
    </location>
</feature>
<accession>A0A433Q2E4</accession>
<dbReference type="Proteomes" id="UP000274822">
    <property type="component" value="Unassembled WGS sequence"/>
</dbReference>
<name>A0A433Q2E4_9FUNG</name>
<reference evidence="2 3" key="1">
    <citation type="journal article" date="2018" name="New Phytol.">
        <title>Phylogenomics of Endogonaceae and evolution of mycorrhizas within Mucoromycota.</title>
        <authorList>
            <person name="Chang Y."/>
            <person name="Desiro A."/>
            <person name="Na H."/>
            <person name="Sandor L."/>
            <person name="Lipzen A."/>
            <person name="Clum A."/>
            <person name="Barry K."/>
            <person name="Grigoriev I.V."/>
            <person name="Martin F.M."/>
            <person name="Stajich J.E."/>
            <person name="Smith M.E."/>
            <person name="Bonito G."/>
            <person name="Spatafora J.W."/>
        </authorList>
    </citation>
    <scope>NUCLEOTIDE SEQUENCE [LARGE SCALE GENOMIC DNA]</scope>
    <source>
        <strain evidence="2 3">AD002</strain>
    </source>
</reference>
<keyword evidence="1" id="KW-0812">Transmembrane</keyword>
<evidence type="ECO:0000313" key="2">
    <source>
        <dbReference type="EMBL" id="RUS23928.1"/>
    </source>
</evidence>